<evidence type="ECO:0000256" key="2">
    <source>
        <dbReference type="ARBA" id="ARBA00029460"/>
    </source>
</evidence>
<dbReference type="InterPro" id="IPR002877">
    <property type="entry name" value="RNA_MeTrfase_FtsJ_dom"/>
</dbReference>
<dbReference type="CDD" id="cd00165">
    <property type="entry name" value="S4"/>
    <property type="match status" value="1"/>
</dbReference>
<dbReference type="PANTHER" id="PTHR32319:SF0">
    <property type="entry name" value="BACTERIAL HEMOLYSIN-LIKE PROTEIN"/>
    <property type="match status" value="1"/>
</dbReference>
<gene>
    <name evidence="5" type="ORF">F5897_000221</name>
</gene>
<organism evidence="5 6">
    <name type="scientific">Canibacter oris</name>
    <dbReference type="NCBI Taxonomy" id="1365628"/>
    <lineage>
        <taxon>Bacteria</taxon>
        <taxon>Bacillati</taxon>
        <taxon>Actinomycetota</taxon>
        <taxon>Actinomycetes</taxon>
        <taxon>Micrococcales</taxon>
        <taxon>Microbacteriaceae</taxon>
        <taxon>Canibacter</taxon>
    </lineage>
</organism>
<keyword evidence="5" id="KW-0808">Transferase</keyword>
<dbReference type="EC" id="2.1.1.226" evidence="5"/>
<dbReference type="EC" id="2.1.1.227" evidence="5"/>
<evidence type="ECO:0000256" key="1">
    <source>
        <dbReference type="ARBA" id="ARBA00022884"/>
    </source>
</evidence>
<dbReference type="InterPro" id="IPR002942">
    <property type="entry name" value="S4_RNA-bd"/>
</dbReference>
<dbReference type="SUPFAM" id="SSF55174">
    <property type="entry name" value="Alpha-L RNA-binding motif"/>
    <property type="match status" value="1"/>
</dbReference>
<dbReference type="RefSeq" id="WP_183304183.1">
    <property type="nucleotide sequence ID" value="NZ_JACIFD010000002.1"/>
</dbReference>
<dbReference type="InterPro" id="IPR029063">
    <property type="entry name" value="SAM-dependent_MTases_sf"/>
</dbReference>
<dbReference type="Gene3D" id="3.40.50.150">
    <property type="entry name" value="Vaccinia Virus protein VP39"/>
    <property type="match status" value="1"/>
</dbReference>
<accession>A0A840DLS2</accession>
<name>A0A840DLS2_9MICO</name>
<keyword evidence="6" id="KW-1185">Reference proteome</keyword>
<sequence>MRLDSALVAQGLARSRNLAQRQIAAGQVLVNGSVELKASRKITPQDILNLTATEKYVSRGAYKLLAALQSFELSPAGAYALDLGASTGGFTQVLLEHGATQVAALDVGHNQLAPQLRSDRRVAVIEGFNARYLDAAKLQELTGIIARPTLVVGDLSFISLQHIFPAIAATAAPEAVVSLLIKPQFEVGAGAVSQGIVTDPQKRLSAIKQVLEYAAAAGFDTLGVAPSPLQGTNGNREYLGYWRHSAQPHPAKWYQQLDTLVLAEEE</sequence>
<keyword evidence="5" id="KW-0489">Methyltransferase</keyword>
<dbReference type="EMBL" id="JACIFD010000002">
    <property type="protein sequence ID" value="MBB4070937.1"/>
    <property type="molecule type" value="Genomic_DNA"/>
</dbReference>
<dbReference type="NCBIfam" id="TIGR00478">
    <property type="entry name" value="tly"/>
    <property type="match status" value="1"/>
</dbReference>
<dbReference type="PROSITE" id="PS50889">
    <property type="entry name" value="S4"/>
    <property type="match status" value="1"/>
</dbReference>
<dbReference type="Pfam" id="PF01728">
    <property type="entry name" value="FtsJ"/>
    <property type="match status" value="1"/>
</dbReference>
<dbReference type="AlphaFoldDB" id="A0A840DLS2"/>
<protein>
    <submittedName>
        <fullName evidence="5">23S rRNA (Cytidine1920-2'-O)/16S rRNA (Cytidine1409-2'-O)-methyltransferase</fullName>
        <ecNumber evidence="5">2.1.1.226</ecNumber>
        <ecNumber evidence="5">2.1.1.227</ecNumber>
    </submittedName>
</protein>
<dbReference type="PANTHER" id="PTHR32319">
    <property type="entry name" value="BACTERIAL HEMOLYSIN-LIKE PROTEIN"/>
    <property type="match status" value="1"/>
</dbReference>
<reference evidence="5" key="1">
    <citation type="submission" date="2020-08" db="EMBL/GenBank/DDBJ databases">
        <title>Sequencing the genomes of 1000 actinobacteria strains.</title>
        <authorList>
            <person name="Klenk H.-P."/>
        </authorList>
    </citation>
    <scope>NUCLEOTIDE SEQUENCE [LARGE SCALE GENOMIC DNA]</scope>
    <source>
        <strain evidence="5">DSM 27064</strain>
    </source>
</reference>
<dbReference type="Gene3D" id="3.10.290.10">
    <property type="entry name" value="RNA-binding S4 domain"/>
    <property type="match status" value="1"/>
</dbReference>
<dbReference type="InterPro" id="IPR047048">
    <property type="entry name" value="TlyA"/>
</dbReference>
<dbReference type="SMART" id="SM00363">
    <property type="entry name" value="S4"/>
    <property type="match status" value="1"/>
</dbReference>
<evidence type="ECO:0000313" key="6">
    <source>
        <dbReference type="Proteomes" id="UP000571183"/>
    </source>
</evidence>
<evidence type="ECO:0000313" key="5">
    <source>
        <dbReference type="EMBL" id="MBB4070937.1"/>
    </source>
</evidence>
<comment type="caution">
    <text evidence="5">The sequence shown here is derived from an EMBL/GenBank/DDBJ whole genome shotgun (WGS) entry which is preliminary data.</text>
</comment>
<dbReference type="SUPFAM" id="SSF53335">
    <property type="entry name" value="S-adenosyl-L-methionine-dependent methyltransferases"/>
    <property type="match status" value="1"/>
</dbReference>
<dbReference type="PIRSF" id="PIRSF005578">
    <property type="entry name" value="TlyA"/>
    <property type="match status" value="1"/>
</dbReference>
<dbReference type="InterPro" id="IPR004538">
    <property type="entry name" value="Hemolysin_A/TlyA"/>
</dbReference>
<dbReference type="CDD" id="cd02440">
    <property type="entry name" value="AdoMet_MTases"/>
    <property type="match status" value="1"/>
</dbReference>
<proteinExistence type="inferred from homology"/>
<keyword evidence="1 3" id="KW-0694">RNA-binding</keyword>
<dbReference type="Pfam" id="PF01479">
    <property type="entry name" value="S4"/>
    <property type="match status" value="1"/>
</dbReference>
<dbReference type="InterPro" id="IPR036986">
    <property type="entry name" value="S4_RNA-bd_sf"/>
</dbReference>
<dbReference type="Proteomes" id="UP000571183">
    <property type="component" value="Unassembled WGS sequence"/>
</dbReference>
<feature type="domain" description="RNA-binding S4" evidence="4">
    <location>
        <begin position="1"/>
        <end position="65"/>
    </location>
</feature>
<evidence type="ECO:0000259" key="4">
    <source>
        <dbReference type="SMART" id="SM00363"/>
    </source>
</evidence>
<dbReference type="GO" id="GO:0003723">
    <property type="term" value="F:RNA binding"/>
    <property type="evidence" value="ECO:0007669"/>
    <property type="project" value="UniProtKB-KW"/>
</dbReference>
<evidence type="ECO:0000256" key="3">
    <source>
        <dbReference type="PROSITE-ProRule" id="PRU00182"/>
    </source>
</evidence>
<dbReference type="GO" id="GO:0032259">
    <property type="term" value="P:methylation"/>
    <property type="evidence" value="ECO:0007669"/>
    <property type="project" value="UniProtKB-KW"/>
</dbReference>
<dbReference type="GO" id="GO:0008168">
    <property type="term" value="F:methyltransferase activity"/>
    <property type="evidence" value="ECO:0007669"/>
    <property type="project" value="UniProtKB-KW"/>
</dbReference>
<comment type="similarity">
    <text evidence="2">Belongs to the TlyA family.</text>
</comment>